<dbReference type="GO" id="GO:0003677">
    <property type="term" value="F:DNA binding"/>
    <property type="evidence" value="ECO:0007669"/>
    <property type="project" value="UniProtKB-KW"/>
</dbReference>
<name>A0AAD2KMC0_ACHAE</name>
<keyword evidence="3" id="KW-0804">Transcription</keyword>
<dbReference type="Pfam" id="PF07729">
    <property type="entry name" value="FCD"/>
    <property type="match status" value="1"/>
</dbReference>
<dbReference type="InterPro" id="IPR036388">
    <property type="entry name" value="WH-like_DNA-bd_sf"/>
</dbReference>
<dbReference type="InterPro" id="IPR008920">
    <property type="entry name" value="TF_FadR/GntR_C"/>
</dbReference>
<reference evidence="5 6" key="1">
    <citation type="submission" date="2015-09" db="EMBL/GenBank/DDBJ databases">
        <authorList>
            <consortium name="Pathogen Informatics"/>
        </authorList>
    </citation>
    <scope>NUCLEOTIDE SEQUENCE [LARGE SCALE GENOMIC DNA]</scope>
    <source>
        <strain evidence="5 6">2789STDY5608625</strain>
    </source>
</reference>
<evidence type="ECO:0000313" key="5">
    <source>
        <dbReference type="EMBL" id="CUJ78166.1"/>
    </source>
</evidence>
<dbReference type="Gene3D" id="1.20.120.530">
    <property type="entry name" value="GntR ligand-binding domain-like"/>
    <property type="match status" value="1"/>
</dbReference>
<dbReference type="SMART" id="SM00895">
    <property type="entry name" value="FCD"/>
    <property type="match status" value="1"/>
</dbReference>
<evidence type="ECO:0000259" key="4">
    <source>
        <dbReference type="PROSITE" id="PS50949"/>
    </source>
</evidence>
<dbReference type="SUPFAM" id="SSF46785">
    <property type="entry name" value="Winged helix' DNA-binding domain"/>
    <property type="match status" value="1"/>
</dbReference>
<evidence type="ECO:0000256" key="2">
    <source>
        <dbReference type="ARBA" id="ARBA00023125"/>
    </source>
</evidence>
<protein>
    <submittedName>
        <fullName evidence="5">L-lactate utilization operon repressor</fullName>
    </submittedName>
</protein>
<sequence>MAVNAKPGAAAHPCLENSAMNTVEHIAQQLQARIRQRDWAEAGKLPGQRQLAEELGVSRASLREAITMLEGLGLLRSEAGRGVFIARPGEKGLGSAYGRWRFQGRYALRDVYLVRNQLEELAAGLAAGVVTQAGLARLRATITHMEQAADAGDLVAMSEGDRAFHACLYEIAGSPMLLDLAENIAEVVDGSRQVAFADPARVREPIYEHAAIIDALATGSADAARRAMRAHICNVADRAGLSLTIPGA</sequence>
<evidence type="ECO:0000256" key="3">
    <source>
        <dbReference type="ARBA" id="ARBA00023163"/>
    </source>
</evidence>
<dbReference type="SUPFAM" id="SSF48008">
    <property type="entry name" value="GntR ligand-binding domain-like"/>
    <property type="match status" value="1"/>
</dbReference>
<dbReference type="Gene3D" id="1.10.10.10">
    <property type="entry name" value="Winged helix-like DNA-binding domain superfamily/Winged helix DNA-binding domain"/>
    <property type="match status" value="1"/>
</dbReference>
<keyword evidence="2" id="KW-0238">DNA-binding</keyword>
<dbReference type="PROSITE" id="PS50949">
    <property type="entry name" value="HTH_GNTR"/>
    <property type="match status" value="1"/>
</dbReference>
<dbReference type="PRINTS" id="PR00035">
    <property type="entry name" value="HTHGNTR"/>
</dbReference>
<proteinExistence type="predicted"/>
<dbReference type="AlphaFoldDB" id="A0AAD2KMC0"/>
<evidence type="ECO:0000313" key="6">
    <source>
        <dbReference type="Proteomes" id="UP000044098"/>
    </source>
</evidence>
<feature type="domain" description="HTH gntR-type" evidence="4">
    <location>
        <begin position="20"/>
        <end position="88"/>
    </location>
</feature>
<dbReference type="InterPro" id="IPR036390">
    <property type="entry name" value="WH_DNA-bd_sf"/>
</dbReference>
<dbReference type="Pfam" id="PF00392">
    <property type="entry name" value="GntR"/>
    <property type="match status" value="1"/>
</dbReference>
<evidence type="ECO:0000256" key="1">
    <source>
        <dbReference type="ARBA" id="ARBA00023015"/>
    </source>
</evidence>
<keyword evidence="1" id="KW-0805">Transcription regulation</keyword>
<dbReference type="InterPro" id="IPR011711">
    <property type="entry name" value="GntR_C"/>
</dbReference>
<dbReference type="PANTHER" id="PTHR43537">
    <property type="entry name" value="TRANSCRIPTIONAL REGULATOR, GNTR FAMILY"/>
    <property type="match status" value="1"/>
</dbReference>
<comment type="caution">
    <text evidence="5">The sequence shown here is derived from an EMBL/GenBank/DDBJ whole genome shotgun (WGS) entry which is preliminary data.</text>
</comment>
<dbReference type="PANTHER" id="PTHR43537:SF51">
    <property type="entry name" value="HTH-TYPE TRANSCRIPTIONAL REGULATOR LGOR-RELATED"/>
    <property type="match status" value="1"/>
</dbReference>
<gene>
    <name evidence="5" type="primary">lutR_13</name>
    <name evidence="5" type="ORF">ERS370000_06178</name>
</gene>
<dbReference type="GO" id="GO:0003700">
    <property type="term" value="F:DNA-binding transcription factor activity"/>
    <property type="evidence" value="ECO:0007669"/>
    <property type="project" value="InterPro"/>
</dbReference>
<organism evidence="5 6">
    <name type="scientific">Achromobacter aegrifaciens</name>
    <dbReference type="NCBI Taxonomy" id="1287736"/>
    <lineage>
        <taxon>Bacteria</taxon>
        <taxon>Pseudomonadati</taxon>
        <taxon>Pseudomonadota</taxon>
        <taxon>Betaproteobacteria</taxon>
        <taxon>Burkholderiales</taxon>
        <taxon>Alcaligenaceae</taxon>
        <taxon>Achromobacter</taxon>
    </lineage>
</organism>
<dbReference type="EMBL" id="CYTK01000019">
    <property type="protein sequence ID" value="CUJ78166.1"/>
    <property type="molecule type" value="Genomic_DNA"/>
</dbReference>
<dbReference type="SMART" id="SM00345">
    <property type="entry name" value="HTH_GNTR"/>
    <property type="match status" value="1"/>
</dbReference>
<dbReference type="Proteomes" id="UP000044098">
    <property type="component" value="Unassembled WGS sequence"/>
</dbReference>
<dbReference type="CDD" id="cd07377">
    <property type="entry name" value="WHTH_GntR"/>
    <property type="match status" value="1"/>
</dbReference>
<dbReference type="InterPro" id="IPR000524">
    <property type="entry name" value="Tscrpt_reg_HTH_GntR"/>
</dbReference>
<accession>A0AAD2KMC0</accession>